<protein>
    <submittedName>
        <fullName evidence="2">Uncharacterized protein</fullName>
    </submittedName>
</protein>
<keyword evidence="1" id="KW-0472">Membrane</keyword>
<name>A0A5C3N7P8_9AGAM</name>
<dbReference type="EMBL" id="ML213510">
    <property type="protein sequence ID" value="TFK52068.1"/>
    <property type="molecule type" value="Genomic_DNA"/>
</dbReference>
<reference evidence="2 3" key="1">
    <citation type="journal article" date="2019" name="Nat. Ecol. Evol.">
        <title>Megaphylogeny resolves global patterns of mushroom evolution.</title>
        <authorList>
            <person name="Varga T."/>
            <person name="Krizsan K."/>
            <person name="Foldi C."/>
            <person name="Dima B."/>
            <person name="Sanchez-Garcia M."/>
            <person name="Sanchez-Ramirez S."/>
            <person name="Szollosi G.J."/>
            <person name="Szarkandi J.G."/>
            <person name="Papp V."/>
            <person name="Albert L."/>
            <person name="Andreopoulos W."/>
            <person name="Angelini C."/>
            <person name="Antonin V."/>
            <person name="Barry K.W."/>
            <person name="Bougher N.L."/>
            <person name="Buchanan P."/>
            <person name="Buyck B."/>
            <person name="Bense V."/>
            <person name="Catcheside P."/>
            <person name="Chovatia M."/>
            <person name="Cooper J."/>
            <person name="Damon W."/>
            <person name="Desjardin D."/>
            <person name="Finy P."/>
            <person name="Geml J."/>
            <person name="Haridas S."/>
            <person name="Hughes K."/>
            <person name="Justo A."/>
            <person name="Karasinski D."/>
            <person name="Kautmanova I."/>
            <person name="Kiss B."/>
            <person name="Kocsube S."/>
            <person name="Kotiranta H."/>
            <person name="LaButti K.M."/>
            <person name="Lechner B.E."/>
            <person name="Liimatainen K."/>
            <person name="Lipzen A."/>
            <person name="Lukacs Z."/>
            <person name="Mihaltcheva S."/>
            <person name="Morgado L.N."/>
            <person name="Niskanen T."/>
            <person name="Noordeloos M.E."/>
            <person name="Ohm R.A."/>
            <person name="Ortiz-Santana B."/>
            <person name="Ovrebo C."/>
            <person name="Racz N."/>
            <person name="Riley R."/>
            <person name="Savchenko A."/>
            <person name="Shiryaev A."/>
            <person name="Soop K."/>
            <person name="Spirin V."/>
            <person name="Szebenyi C."/>
            <person name="Tomsovsky M."/>
            <person name="Tulloss R.E."/>
            <person name="Uehling J."/>
            <person name="Grigoriev I.V."/>
            <person name="Vagvolgyi C."/>
            <person name="Papp T."/>
            <person name="Martin F.M."/>
            <person name="Miettinen O."/>
            <person name="Hibbett D.S."/>
            <person name="Nagy L.G."/>
        </authorList>
    </citation>
    <scope>NUCLEOTIDE SEQUENCE [LARGE SCALE GENOMIC DNA]</scope>
    <source>
        <strain evidence="2 3">OMC1185</strain>
    </source>
</reference>
<dbReference type="AlphaFoldDB" id="A0A5C3N7P8"/>
<evidence type="ECO:0000256" key="1">
    <source>
        <dbReference type="SAM" id="Phobius"/>
    </source>
</evidence>
<accession>A0A5C3N7P8</accession>
<gene>
    <name evidence="2" type="ORF">OE88DRAFT_1501430</name>
</gene>
<proteinExistence type="predicted"/>
<keyword evidence="1" id="KW-0812">Transmembrane</keyword>
<feature type="transmembrane region" description="Helical" evidence="1">
    <location>
        <begin position="162"/>
        <end position="182"/>
    </location>
</feature>
<dbReference type="Proteomes" id="UP000305948">
    <property type="component" value="Unassembled WGS sequence"/>
</dbReference>
<sequence>MHRIEILVLMGMHTRAISMHVDYHHVVAVWHASHRGRSCIPWNMHTPSAQHVPMSASSVRRFKVSPGSANLWSESSCYPSSLTCYFRLTRHIRSVQNLRQQADIDSVDVDVDNFRLRGALRPVYPPSSLEEVLAYSFSCALEGILRVVQLVLSFAIFGYSGVNVLVVILLMFFIVIEIVVCFKDIVRISYLLSVIA</sequence>
<keyword evidence="1" id="KW-1133">Transmembrane helix</keyword>
<evidence type="ECO:0000313" key="2">
    <source>
        <dbReference type="EMBL" id="TFK52068.1"/>
    </source>
</evidence>
<organism evidence="2 3">
    <name type="scientific">Heliocybe sulcata</name>
    <dbReference type="NCBI Taxonomy" id="5364"/>
    <lineage>
        <taxon>Eukaryota</taxon>
        <taxon>Fungi</taxon>
        <taxon>Dikarya</taxon>
        <taxon>Basidiomycota</taxon>
        <taxon>Agaricomycotina</taxon>
        <taxon>Agaricomycetes</taxon>
        <taxon>Gloeophyllales</taxon>
        <taxon>Gloeophyllaceae</taxon>
        <taxon>Heliocybe</taxon>
    </lineage>
</organism>
<keyword evidence="3" id="KW-1185">Reference proteome</keyword>
<evidence type="ECO:0000313" key="3">
    <source>
        <dbReference type="Proteomes" id="UP000305948"/>
    </source>
</evidence>